<dbReference type="EMBL" id="JAKMXF010000342">
    <property type="protein sequence ID" value="KAI6647499.1"/>
    <property type="molecule type" value="Genomic_DNA"/>
</dbReference>
<proteinExistence type="predicted"/>
<evidence type="ECO:0000313" key="2">
    <source>
        <dbReference type="Proteomes" id="UP001165289"/>
    </source>
</evidence>
<reference evidence="1 2" key="1">
    <citation type="journal article" date="2023" name="BMC Biol.">
        <title>The compact genome of the sponge Oopsacas minuta (Hexactinellida) is lacking key metazoan core genes.</title>
        <authorList>
            <person name="Santini S."/>
            <person name="Schenkelaars Q."/>
            <person name="Jourda C."/>
            <person name="Duchesne M."/>
            <person name="Belahbib H."/>
            <person name="Rocher C."/>
            <person name="Selva M."/>
            <person name="Riesgo A."/>
            <person name="Vervoort M."/>
            <person name="Leys S.P."/>
            <person name="Kodjabachian L."/>
            <person name="Le Bivic A."/>
            <person name="Borchiellini C."/>
            <person name="Claverie J.M."/>
            <person name="Renard E."/>
        </authorList>
    </citation>
    <scope>NUCLEOTIDE SEQUENCE [LARGE SCALE GENOMIC DNA]</scope>
    <source>
        <strain evidence="1">SPO-2</strain>
    </source>
</reference>
<protein>
    <recommendedName>
        <fullName evidence="3">MULE transposase domain-containing protein</fullName>
    </recommendedName>
</protein>
<dbReference type="AlphaFoldDB" id="A0AAV7JGA7"/>
<name>A0AAV7JGA7_9METZ</name>
<accession>A0AAV7JGA7</accession>
<evidence type="ECO:0008006" key="3">
    <source>
        <dbReference type="Google" id="ProtNLM"/>
    </source>
</evidence>
<sequence>MRMWEQIRLLCRLAQPQQILLDFEKGAINSFEHVWPITEVKCCFLHLTQNIWGMCSLVTQMTKSWSWASGIYHPLHSPTSRHIDFSELFELVSMDFPPTIEIVDLLD</sequence>
<evidence type="ECO:0000313" key="1">
    <source>
        <dbReference type="EMBL" id="KAI6647499.1"/>
    </source>
</evidence>
<organism evidence="1 2">
    <name type="scientific">Oopsacas minuta</name>
    <dbReference type="NCBI Taxonomy" id="111878"/>
    <lineage>
        <taxon>Eukaryota</taxon>
        <taxon>Metazoa</taxon>
        <taxon>Porifera</taxon>
        <taxon>Hexactinellida</taxon>
        <taxon>Hexasterophora</taxon>
        <taxon>Lyssacinosida</taxon>
        <taxon>Leucopsacidae</taxon>
        <taxon>Oopsacas</taxon>
    </lineage>
</organism>
<comment type="caution">
    <text evidence="1">The sequence shown here is derived from an EMBL/GenBank/DDBJ whole genome shotgun (WGS) entry which is preliminary data.</text>
</comment>
<dbReference type="Proteomes" id="UP001165289">
    <property type="component" value="Unassembled WGS sequence"/>
</dbReference>
<gene>
    <name evidence="1" type="ORF">LOD99_8764</name>
</gene>
<keyword evidence="2" id="KW-1185">Reference proteome</keyword>